<dbReference type="EMBL" id="JACASE010000002">
    <property type="protein sequence ID" value="KAF6498383.1"/>
    <property type="molecule type" value="Genomic_DNA"/>
</dbReference>
<proteinExistence type="predicted"/>
<name>A0A7J8JND5_ROUAE</name>
<evidence type="ECO:0000313" key="1">
    <source>
        <dbReference type="EMBL" id="KAF6498383.1"/>
    </source>
</evidence>
<dbReference type="Proteomes" id="UP000593571">
    <property type="component" value="Unassembled WGS sequence"/>
</dbReference>
<comment type="caution">
    <text evidence="1">The sequence shown here is derived from an EMBL/GenBank/DDBJ whole genome shotgun (WGS) entry which is preliminary data.</text>
</comment>
<organism evidence="1 2">
    <name type="scientific">Rousettus aegyptiacus</name>
    <name type="common">Egyptian fruit bat</name>
    <name type="synonym">Pteropus aegyptiacus</name>
    <dbReference type="NCBI Taxonomy" id="9407"/>
    <lineage>
        <taxon>Eukaryota</taxon>
        <taxon>Metazoa</taxon>
        <taxon>Chordata</taxon>
        <taxon>Craniata</taxon>
        <taxon>Vertebrata</taxon>
        <taxon>Euteleostomi</taxon>
        <taxon>Mammalia</taxon>
        <taxon>Eutheria</taxon>
        <taxon>Laurasiatheria</taxon>
        <taxon>Chiroptera</taxon>
        <taxon>Yinpterochiroptera</taxon>
        <taxon>Pteropodoidea</taxon>
        <taxon>Pteropodidae</taxon>
        <taxon>Rousettinae</taxon>
        <taxon>Rousettus</taxon>
    </lineage>
</organism>
<accession>A0A7J8JND5</accession>
<keyword evidence="2" id="KW-1185">Reference proteome</keyword>
<dbReference type="AlphaFoldDB" id="A0A7J8JND5"/>
<sequence length="33" mass="3942">MENSTRQQRCYKMPSMNFLGHLKNCVLLLLMQI</sequence>
<reference evidence="1 2" key="1">
    <citation type="journal article" date="2020" name="Nature">
        <title>Six reference-quality genomes reveal evolution of bat adaptations.</title>
        <authorList>
            <person name="Jebb D."/>
            <person name="Huang Z."/>
            <person name="Pippel M."/>
            <person name="Hughes G.M."/>
            <person name="Lavrichenko K."/>
            <person name="Devanna P."/>
            <person name="Winkler S."/>
            <person name="Jermiin L.S."/>
            <person name="Skirmuntt E.C."/>
            <person name="Katzourakis A."/>
            <person name="Burkitt-Gray L."/>
            <person name="Ray D.A."/>
            <person name="Sullivan K.A.M."/>
            <person name="Roscito J.G."/>
            <person name="Kirilenko B.M."/>
            <person name="Davalos L.M."/>
            <person name="Corthals A.P."/>
            <person name="Power M.L."/>
            <person name="Jones G."/>
            <person name="Ransome R.D."/>
            <person name="Dechmann D.K.N."/>
            <person name="Locatelli A.G."/>
            <person name="Puechmaille S.J."/>
            <person name="Fedrigo O."/>
            <person name="Jarvis E.D."/>
            <person name="Hiller M."/>
            <person name="Vernes S.C."/>
            <person name="Myers E.W."/>
            <person name="Teeling E.C."/>
        </authorList>
    </citation>
    <scope>NUCLEOTIDE SEQUENCE [LARGE SCALE GENOMIC DNA]</scope>
    <source>
        <strain evidence="1">MRouAeg1</strain>
        <tissue evidence="1">Muscle</tissue>
    </source>
</reference>
<evidence type="ECO:0000313" key="2">
    <source>
        <dbReference type="Proteomes" id="UP000593571"/>
    </source>
</evidence>
<gene>
    <name evidence="1" type="ORF">HJG63_020035</name>
</gene>
<protein>
    <submittedName>
        <fullName evidence="1">Tetratricopeptide repeat domain 21B</fullName>
    </submittedName>
</protein>